<accession>A0A2Z4RGA9</accession>
<sequence>MFVNDNAGSLTPRGVLASIASRLAPTGDRDLLWLLILILICPVGRPSGGVHPGGRRVAPCGEAAHIERRCSAANRRRCPRMNTGAREP</sequence>
<protein>
    <submittedName>
        <fullName evidence="1">Uncharacterized protein</fullName>
    </submittedName>
</protein>
<evidence type="ECO:0000313" key="1">
    <source>
        <dbReference type="EMBL" id="AWY40191.1"/>
    </source>
</evidence>
<dbReference type="EMBL" id="CP029693">
    <property type="protein sequence ID" value="AWY40191.1"/>
    <property type="molecule type" value="Genomic_DNA"/>
</dbReference>
<dbReference type="AlphaFoldDB" id="A0A2Z4RGA9"/>
<dbReference type="Proteomes" id="UP000250299">
    <property type="component" value="Chromosome"/>
</dbReference>
<reference evidence="1 2" key="1">
    <citation type="submission" date="2018-05" db="EMBL/GenBank/DDBJ databases">
        <title>Whole genome sequence of Pseudomonas putida JBC17.</title>
        <authorList>
            <person name="Lee Y.H."/>
            <person name="David K."/>
        </authorList>
    </citation>
    <scope>NUCLEOTIDE SEQUENCE [LARGE SCALE GENOMIC DNA]</scope>
    <source>
        <strain evidence="1 2">JBC17</strain>
    </source>
</reference>
<name>A0A2Z4RGA9_PSEPU</name>
<gene>
    <name evidence="1" type="ORF">DKY63_09910</name>
</gene>
<evidence type="ECO:0000313" key="2">
    <source>
        <dbReference type="Proteomes" id="UP000250299"/>
    </source>
</evidence>
<dbReference type="OrthoDB" id="6984416at2"/>
<proteinExistence type="predicted"/>
<organism evidence="1 2">
    <name type="scientific">Pseudomonas putida</name>
    <name type="common">Arthrobacter siderocapsulatus</name>
    <dbReference type="NCBI Taxonomy" id="303"/>
    <lineage>
        <taxon>Bacteria</taxon>
        <taxon>Pseudomonadati</taxon>
        <taxon>Pseudomonadota</taxon>
        <taxon>Gammaproteobacteria</taxon>
        <taxon>Pseudomonadales</taxon>
        <taxon>Pseudomonadaceae</taxon>
        <taxon>Pseudomonas</taxon>
    </lineage>
</organism>